<protein>
    <recommendedName>
        <fullName evidence="2">Mannosylglycerate hydrolase MGH1-like glycoside hydrolase domain-containing protein</fullName>
    </recommendedName>
</protein>
<dbReference type="Pfam" id="PF22422">
    <property type="entry name" value="MGH1-like_GH"/>
    <property type="match status" value="1"/>
</dbReference>
<dbReference type="PANTHER" id="PTHR10412">
    <property type="entry name" value="MANNOSYL-OLIGOSACCHARIDE GLUCOSIDASE"/>
    <property type="match status" value="1"/>
</dbReference>
<dbReference type="GO" id="GO:0004573">
    <property type="term" value="F:Glc3Man9GlcNAc2 oligosaccharide glucosidase activity"/>
    <property type="evidence" value="ECO:0007669"/>
    <property type="project" value="InterPro"/>
</dbReference>
<evidence type="ECO:0000313" key="3">
    <source>
        <dbReference type="EMBL" id="VUD72801.1"/>
    </source>
</evidence>
<dbReference type="InterPro" id="IPR008928">
    <property type="entry name" value="6-hairpin_glycosidase_sf"/>
</dbReference>
<dbReference type="GO" id="GO:0009311">
    <property type="term" value="P:oligosaccharide metabolic process"/>
    <property type="evidence" value="ECO:0007669"/>
    <property type="project" value="InterPro"/>
</dbReference>
<dbReference type="InterPro" id="IPR004888">
    <property type="entry name" value="Glycoside_hydrolase_63"/>
</dbReference>
<dbReference type="PANTHER" id="PTHR10412:SF10">
    <property type="entry name" value="GLYCOSYL HYDROLASE FAMILY 63 C-TERMINAL DOMAIN-CONTAINING PROTEIN"/>
    <property type="match status" value="1"/>
</dbReference>
<dbReference type="EMBL" id="CABFPH010000050">
    <property type="protein sequence ID" value="VUD72801.1"/>
    <property type="molecule type" value="Genomic_DNA"/>
</dbReference>
<dbReference type="InterPro" id="IPR054491">
    <property type="entry name" value="MGH1-like_GH"/>
</dbReference>
<feature type="region of interest" description="Disordered" evidence="1">
    <location>
        <begin position="918"/>
        <end position="942"/>
    </location>
</feature>
<name>A0A509EEV6_9HYPH</name>
<dbReference type="InterPro" id="IPR012341">
    <property type="entry name" value="6hp_glycosidase-like_sf"/>
</dbReference>
<evidence type="ECO:0000256" key="1">
    <source>
        <dbReference type="SAM" id="MobiDB-lite"/>
    </source>
</evidence>
<evidence type="ECO:0000313" key="4">
    <source>
        <dbReference type="Proteomes" id="UP000410984"/>
    </source>
</evidence>
<gene>
    <name evidence="3" type="ORF">MET9862_03406</name>
</gene>
<sequence length="942" mass="105479">MPIVRASVRFVVCYGRNGRGIAGEPRHRSDRKAVPYTHRPPRLFDTVEGGRLVAARNDPAWRRWGPYLSDRQWGTVREDYSADGEAWSDLPHDHARSRAYRWGEDGIGGFADRDLNWCLCLALWNGRDPILKERLFGLTNTEGNHGEDVKELYYYLDGIPSHAYMRMLYKYPQAAFPYERLLRENAQAGLDAPEFELIDTGVFDESRYFDVAIAYAKAGPDDILMRITVANRGPEAADLALLPQLFARNTWSWGRDAARPVLRLEADGTVSARHPRMPPMRLFAEGTAEGAPEWLFCDNETNGARLYGLPPAGYPKDAIDRCVVGGEAGAVNPDRTGTKCAALHRLRLEAGAEATLRLRFRPEEQGDGDPFTAFDAVFAQRIAEADAFYAALQAEIPDADERRVQRQALAGLLWSKQLYHYDLREWLEGDPGQPKPPEARKSGRNADWRHVRAHDIVSMPDAWEYPWFASWDLALQSIVLATIDPDFAKGQVLLLLDEAYTHPNAAMPAYEWGFSDANPPLHAFAAWRVFSLDRALTGVPDHDFLLRAFNRLTLNFTWWVNRKDAAGRNLFQGGFLGLDNIGLFDRSKPLAGGALTQSDATAWMAMNALELMRIAVELALTERAYEDMAQKFFEHFLLIADAAARGGGLWDEKDQFFYDVIETEAGRIPIRARTLVGLIPICAVAILGEADTRCLPGFQARLRFFLESRPDLAALVSRWQEPGQGGTLLLSLLRGHRLKALLRRMLDEAEFLSPHGIRGVSKVYADTPFRFLWNGEALTLPYEPAESRTRLFGGNSNWRGPVWLPINYLLIAGLRRFHRYYGPDFRVEAPTGSGQLLSLDAIADLLARRLIALSTRGPDGRRPVYGDSRLEQEDPHFRDHVLSYEYYHGETGRGLGASHQTGWSALVALLIQQVALGPIEDPPPSGAGQGDPAQDSSGSQTQ</sequence>
<keyword evidence="4" id="KW-1185">Reference proteome</keyword>
<organism evidence="3 4">
    <name type="scientific">Methylobacterium symbioticum</name>
    <dbReference type="NCBI Taxonomy" id="2584084"/>
    <lineage>
        <taxon>Bacteria</taxon>
        <taxon>Pseudomonadati</taxon>
        <taxon>Pseudomonadota</taxon>
        <taxon>Alphaproteobacteria</taxon>
        <taxon>Hyphomicrobiales</taxon>
        <taxon>Methylobacteriaceae</taxon>
        <taxon>Methylobacterium</taxon>
    </lineage>
</organism>
<dbReference type="AlphaFoldDB" id="A0A509EEV6"/>
<proteinExistence type="predicted"/>
<accession>A0A509EEV6</accession>
<feature type="domain" description="Mannosylglycerate hydrolase MGH1-like glycoside hydrolase" evidence="2">
    <location>
        <begin position="465"/>
        <end position="571"/>
    </location>
</feature>
<dbReference type="SUPFAM" id="SSF48208">
    <property type="entry name" value="Six-hairpin glycosidases"/>
    <property type="match status" value="1"/>
</dbReference>
<dbReference type="Gene3D" id="1.50.10.10">
    <property type="match status" value="1"/>
</dbReference>
<dbReference type="Proteomes" id="UP000410984">
    <property type="component" value="Unassembled WGS sequence"/>
</dbReference>
<evidence type="ECO:0000259" key="2">
    <source>
        <dbReference type="Pfam" id="PF22422"/>
    </source>
</evidence>
<reference evidence="3 4" key="1">
    <citation type="submission" date="2019-06" db="EMBL/GenBank/DDBJ databases">
        <authorList>
            <person name="Rodrigo-Torres L."/>
            <person name="Arahal R. D."/>
            <person name="Lucena T."/>
        </authorList>
    </citation>
    <scope>NUCLEOTIDE SEQUENCE [LARGE SCALE GENOMIC DNA]</scope>
    <source>
        <strain evidence="3 4">SB0023/3</strain>
    </source>
</reference>